<feature type="region of interest" description="Disordered" evidence="1">
    <location>
        <begin position="94"/>
        <end position="128"/>
    </location>
</feature>
<evidence type="ECO:0000313" key="2">
    <source>
        <dbReference type="EMBL" id="GIX69080.1"/>
    </source>
</evidence>
<accession>A0AAV4MB45</accession>
<gene>
    <name evidence="2" type="ORF">CEXT_511791</name>
</gene>
<keyword evidence="3" id="KW-1185">Reference proteome</keyword>
<dbReference type="EMBL" id="BPLR01019544">
    <property type="protein sequence ID" value="GIX69080.1"/>
    <property type="molecule type" value="Genomic_DNA"/>
</dbReference>
<dbReference type="AlphaFoldDB" id="A0AAV4MB45"/>
<dbReference type="Proteomes" id="UP001054945">
    <property type="component" value="Unassembled WGS sequence"/>
</dbReference>
<name>A0AAV4MB45_CAEEX</name>
<evidence type="ECO:0000256" key="1">
    <source>
        <dbReference type="SAM" id="MobiDB-lite"/>
    </source>
</evidence>
<sequence>MRHKSPNHPYSSPPKLEVVRTLCMRRVAFIAAVEFITGFVWGESDGIMIMNFLSIKSFVIRNNNLILNFHNNPYSQCDTTRPIIPIHRHQNPILTSGLTDTQPSNNSKFPIRHNSPNHPYSSPSKSNPHIWSHQLSTFVKNYLP</sequence>
<evidence type="ECO:0000313" key="3">
    <source>
        <dbReference type="Proteomes" id="UP001054945"/>
    </source>
</evidence>
<feature type="compositionally biased region" description="Polar residues" evidence="1">
    <location>
        <begin position="94"/>
        <end position="108"/>
    </location>
</feature>
<organism evidence="2 3">
    <name type="scientific">Caerostris extrusa</name>
    <name type="common">Bark spider</name>
    <name type="synonym">Caerostris bankana</name>
    <dbReference type="NCBI Taxonomy" id="172846"/>
    <lineage>
        <taxon>Eukaryota</taxon>
        <taxon>Metazoa</taxon>
        <taxon>Ecdysozoa</taxon>
        <taxon>Arthropoda</taxon>
        <taxon>Chelicerata</taxon>
        <taxon>Arachnida</taxon>
        <taxon>Araneae</taxon>
        <taxon>Araneomorphae</taxon>
        <taxon>Entelegynae</taxon>
        <taxon>Araneoidea</taxon>
        <taxon>Araneidae</taxon>
        <taxon>Caerostris</taxon>
    </lineage>
</organism>
<proteinExistence type="predicted"/>
<comment type="caution">
    <text evidence="2">The sequence shown here is derived from an EMBL/GenBank/DDBJ whole genome shotgun (WGS) entry which is preliminary data.</text>
</comment>
<protein>
    <submittedName>
        <fullName evidence="2">Uncharacterized protein</fullName>
    </submittedName>
</protein>
<feature type="compositionally biased region" description="Low complexity" evidence="1">
    <location>
        <begin position="113"/>
        <end position="128"/>
    </location>
</feature>
<reference evidence="2 3" key="1">
    <citation type="submission" date="2021-06" db="EMBL/GenBank/DDBJ databases">
        <title>Caerostris extrusa draft genome.</title>
        <authorList>
            <person name="Kono N."/>
            <person name="Arakawa K."/>
        </authorList>
    </citation>
    <scope>NUCLEOTIDE SEQUENCE [LARGE SCALE GENOMIC DNA]</scope>
</reference>